<evidence type="ECO:0000313" key="5">
    <source>
        <dbReference type="EMBL" id="GAA3217122.1"/>
    </source>
</evidence>
<proteinExistence type="predicted"/>
<feature type="signal peptide" evidence="3">
    <location>
        <begin position="1"/>
        <end position="18"/>
    </location>
</feature>
<evidence type="ECO:0000259" key="4">
    <source>
        <dbReference type="Pfam" id="PF14257"/>
    </source>
</evidence>
<dbReference type="Proteomes" id="UP001501237">
    <property type="component" value="Unassembled WGS sequence"/>
</dbReference>
<evidence type="ECO:0000256" key="1">
    <source>
        <dbReference type="SAM" id="MobiDB-lite"/>
    </source>
</evidence>
<evidence type="ECO:0000256" key="2">
    <source>
        <dbReference type="SAM" id="Phobius"/>
    </source>
</evidence>
<keyword evidence="3" id="KW-0732">Signal</keyword>
<accession>A0ABP6QE12</accession>
<name>A0ABP6QE12_9ACTN</name>
<dbReference type="Pfam" id="PF14257">
    <property type="entry name" value="DUF4349"/>
    <property type="match status" value="1"/>
</dbReference>
<reference evidence="6" key="1">
    <citation type="journal article" date="2019" name="Int. J. Syst. Evol. Microbiol.">
        <title>The Global Catalogue of Microorganisms (GCM) 10K type strain sequencing project: providing services to taxonomists for standard genome sequencing and annotation.</title>
        <authorList>
            <consortium name="The Broad Institute Genomics Platform"/>
            <consortium name="The Broad Institute Genome Sequencing Center for Infectious Disease"/>
            <person name="Wu L."/>
            <person name="Ma J."/>
        </authorList>
    </citation>
    <scope>NUCLEOTIDE SEQUENCE [LARGE SCALE GENOMIC DNA]</scope>
    <source>
        <strain evidence="6">JCM 9377</strain>
    </source>
</reference>
<keyword evidence="2" id="KW-0472">Membrane</keyword>
<organism evidence="5 6">
    <name type="scientific">Actinocorallia longicatena</name>
    <dbReference type="NCBI Taxonomy" id="111803"/>
    <lineage>
        <taxon>Bacteria</taxon>
        <taxon>Bacillati</taxon>
        <taxon>Actinomycetota</taxon>
        <taxon>Actinomycetes</taxon>
        <taxon>Streptosporangiales</taxon>
        <taxon>Thermomonosporaceae</taxon>
        <taxon>Actinocorallia</taxon>
    </lineage>
</organism>
<dbReference type="InterPro" id="IPR025645">
    <property type="entry name" value="DUF4349"/>
</dbReference>
<keyword evidence="2" id="KW-0812">Transmembrane</keyword>
<protein>
    <submittedName>
        <fullName evidence="5">DUF4349 domain-containing protein</fullName>
    </submittedName>
</protein>
<gene>
    <name evidence="5" type="ORF">GCM10010468_39650</name>
</gene>
<keyword evidence="2" id="KW-1133">Transmembrane helix</keyword>
<dbReference type="EMBL" id="BAAAUV010000009">
    <property type="protein sequence ID" value="GAA3217122.1"/>
    <property type="molecule type" value="Genomic_DNA"/>
</dbReference>
<dbReference type="PROSITE" id="PS51257">
    <property type="entry name" value="PROKAR_LIPOPROTEIN"/>
    <property type="match status" value="1"/>
</dbReference>
<sequence>MRKVLCALATVALVAGCAADGDSKTDAGLPAMASAPQADKEMADAGAAKEPEPGEVKNVQVTQQSAPEQRIVAYTATLRVRADKVEDAAAKAKTFVLGAGGYVGSENTGGDPVTAMLTLKVPSAQYPAILNRLSTELGKKISLEQSAEDVTEQIADVDSRIKSAKSALDRLRTLLGQAKTIGEVLRVSGEIDTRQADLEALQARQKSLAQRTTFATVTLEIVPPPLAPVEPKKKDDRGGFLGGLENGWNAFTAFVDGTLTVVGALLPFAVLALLLAVPALWLRRRRRAVPPAPPIEPEREKEAV</sequence>
<keyword evidence="6" id="KW-1185">Reference proteome</keyword>
<feature type="compositionally biased region" description="Basic and acidic residues" evidence="1">
    <location>
        <begin position="38"/>
        <end position="55"/>
    </location>
</feature>
<feature type="domain" description="DUF4349" evidence="4">
    <location>
        <begin position="71"/>
        <end position="279"/>
    </location>
</feature>
<feature type="transmembrane region" description="Helical" evidence="2">
    <location>
        <begin position="259"/>
        <end position="282"/>
    </location>
</feature>
<feature type="chain" id="PRO_5046610883" evidence="3">
    <location>
        <begin position="19"/>
        <end position="304"/>
    </location>
</feature>
<comment type="caution">
    <text evidence="5">The sequence shown here is derived from an EMBL/GenBank/DDBJ whole genome shotgun (WGS) entry which is preliminary data.</text>
</comment>
<evidence type="ECO:0000256" key="3">
    <source>
        <dbReference type="SAM" id="SignalP"/>
    </source>
</evidence>
<evidence type="ECO:0000313" key="6">
    <source>
        <dbReference type="Proteomes" id="UP001501237"/>
    </source>
</evidence>
<feature type="region of interest" description="Disordered" evidence="1">
    <location>
        <begin position="35"/>
        <end position="63"/>
    </location>
</feature>